<reference evidence="5 6" key="1">
    <citation type="journal article" date="2017" name="Int. J. Syst. Evol. Microbiol.">
        <title>Mucilaginibacterpsychrotolerans sp. nov., isolated from peatlands.</title>
        <authorList>
            <person name="Deng Y."/>
            <person name="Shen L."/>
            <person name="Xu B."/>
            <person name="Liu Y."/>
            <person name="Gu Z."/>
            <person name="Liu H."/>
            <person name="Zhou Y."/>
        </authorList>
    </citation>
    <scope>NUCLEOTIDE SEQUENCE [LARGE SCALE GENOMIC DNA]</scope>
    <source>
        <strain evidence="5 6">NH7-4</strain>
    </source>
</reference>
<dbReference type="PANTHER" id="PTHR43788:SF6">
    <property type="entry name" value="DNA HELICASE B"/>
    <property type="match status" value="1"/>
</dbReference>
<dbReference type="SUPFAM" id="SSF55464">
    <property type="entry name" value="Origin of replication-binding domain, RBD-like"/>
    <property type="match status" value="1"/>
</dbReference>
<dbReference type="NCBIfam" id="NF041492">
    <property type="entry name" value="MobF"/>
    <property type="match status" value="1"/>
</dbReference>
<evidence type="ECO:0000313" key="5">
    <source>
        <dbReference type="EMBL" id="TFF37933.1"/>
    </source>
</evidence>
<dbReference type="PANTHER" id="PTHR43788">
    <property type="entry name" value="DNA2/NAM7 HELICASE FAMILY MEMBER"/>
    <property type="match status" value="1"/>
</dbReference>
<feature type="domain" description="UvrD-like helicase C-terminal" evidence="4">
    <location>
        <begin position="793"/>
        <end position="840"/>
    </location>
</feature>
<dbReference type="InterPro" id="IPR014862">
    <property type="entry name" value="TrwC"/>
</dbReference>
<accession>A0A4Y8SFT1</accession>
<dbReference type="SUPFAM" id="SSF52540">
    <property type="entry name" value="P-loop containing nucleoside triphosphate hydrolases"/>
    <property type="match status" value="2"/>
</dbReference>
<feature type="domain" description="TrwC relaxase" evidence="3">
    <location>
        <begin position="9"/>
        <end position="285"/>
    </location>
</feature>
<evidence type="ECO:0000256" key="2">
    <source>
        <dbReference type="ARBA" id="ARBA00022840"/>
    </source>
</evidence>
<evidence type="ECO:0000256" key="1">
    <source>
        <dbReference type="ARBA" id="ARBA00022741"/>
    </source>
</evidence>
<name>A0A4Y8SFT1_9SPHI</name>
<organism evidence="5 6">
    <name type="scientific">Mucilaginibacter psychrotolerans</name>
    <dbReference type="NCBI Taxonomy" id="1524096"/>
    <lineage>
        <taxon>Bacteria</taxon>
        <taxon>Pseudomonadati</taxon>
        <taxon>Bacteroidota</taxon>
        <taxon>Sphingobacteriia</taxon>
        <taxon>Sphingobacteriales</taxon>
        <taxon>Sphingobacteriaceae</taxon>
        <taxon>Mucilaginibacter</taxon>
    </lineage>
</organism>
<dbReference type="OrthoDB" id="1826980at2"/>
<protein>
    <submittedName>
        <fullName evidence="5">Conjugal transfer protein</fullName>
    </submittedName>
</protein>
<dbReference type="AlphaFoldDB" id="A0A4Y8SFT1"/>
<evidence type="ECO:0000259" key="3">
    <source>
        <dbReference type="Pfam" id="PF08751"/>
    </source>
</evidence>
<dbReference type="InterPro" id="IPR050534">
    <property type="entry name" value="Coronavir_polyprotein_1ab"/>
</dbReference>
<sequence>MIPSKSSRHAKTYFSDALEKTDYYLDNQELPGRLVGRLADRLGVTGPATKDIFFALCENINPRTGLPLTSRTKGNRTVGYDINFHCPKSVSVVHTLSDDNHILIAFEQSVRETMQDIEADAKTRVRKRGACEDRDTNELLYASFTHQTARPVDGHLPDPHLHTHCFVFNATWDEAEQQIKAGQFRDINRDMPYYQARFHKTLSDKLTDLGYGIRRTNQSFEIENVPQVAIDLFSKRTSEIGQIAKDKGITDARALGELGAKTRAKKQKGLSMDELKLTWRNQLRELAKHYSHDGTKPVRYGPKKGPDQSVDADCVDFAIRHSFERVSVMQDRRLLAIAYRQGIGQRHISLQGIGDCFNHDGRIIRITEQYKTLCTTEAVLAEERQMVELARKGQNRFLPLYNAAPSFDPKLNDQQAAAIEHLLTTTHQVTIVRGAAGTGKTTIMMEADKHFTAAGKKMFVVAPTAQASRGVLAAEGFADAQTVAKLLQDKELQKKLHNQILWVDEAGLLGIADTSALLTIAHQQDCRLIFGGDTRQHSSVVRGDALRILDMAAVLRTAEVTKIHRQKNVDYRAAVEDLSKGDIHGSFIKLTSIGAIKEVDPLKPNDQLIEDYLKAVKKRKSTLIVSPTHAQGKAVTEQVRIELKAAGLIGKKEIKARKLENLNLTEAQKSDWRNFAEGQQIQFSQNLPKIKRGSLWLVKEVTHCGVTISNHEQEAYLPLLKADCYDVYKETEIGLAKGDTVRITRNAFDKSNRRMDNGQMLTVSKVAKNGNVVLISKSKTTYMLDKDFGHLDHAYCTTSHSSQGKTVDEVFISQPTSTFTATDAKQFYVSVSRGKDAAHIYTDDCAALLEHAAQLGNRQSAIELVSHQYQDIDYRQQQHKEVYKKDNLKLTEH</sequence>
<gene>
    <name evidence="5" type="ORF">E2R66_10105</name>
</gene>
<dbReference type="EMBL" id="SOZE01000008">
    <property type="protein sequence ID" value="TFF37933.1"/>
    <property type="molecule type" value="Genomic_DNA"/>
</dbReference>
<dbReference type="Proteomes" id="UP000297540">
    <property type="component" value="Unassembled WGS sequence"/>
</dbReference>
<dbReference type="InterPro" id="IPR027417">
    <property type="entry name" value="P-loop_NTPase"/>
</dbReference>
<dbReference type="Pfam" id="PF08751">
    <property type="entry name" value="TrwC"/>
    <property type="match status" value="1"/>
</dbReference>
<dbReference type="Pfam" id="PF13538">
    <property type="entry name" value="UvrD_C_2"/>
    <property type="match status" value="1"/>
</dbReference>
<proteinExistence type="predicted"/>
<dbReference type="RefSeq" id="WP_133229238.1">
    <property type="nucleotide sequence ID" value="NZ_SOZE01000008.1"/>
</dbReference>
<dbReference type="Gene3D" id="3.40.50.300">
    <property type="entry name" value="P-loop containing nucleotide triphosphate hydrolases"/>
    <property type="match status" value="2"/>
</dbReference>
<keyword evidence="2" id="KW-0067">ATP-binding</keyword>
<evidence type="ECO:0000313" key="6">
    <source>
        <dbReference type="Proteomes" id="UP000297540"/>
    </source>
</evidence>
<keyword evidence="6" id="KW-1185">Reference proteome</keyword>
<dbReference type="GO" id="GO:0003678">
    <property type="term" value="F:DNA helicase activity"/>
    <property type="evidence" value="ECO:0007669"/>
    <property type="project" value="UniProtKB-ARBA"/>
</dbReference>
<evidence type="ECO:0000259" key="4">
    <source>
        <dbReference type="Pfam" id="PF13538"/>
    </source>
</evidence>
<dbReference type="Pfam" id="PF13604">
    <property type="entry name" value="AAA_30"/>
    <property type="match status" value="1"/>
</dbReference>
<keyword evidence="1" id="KW-0547">Nucleotide-binding</keyword>
<dbReference type="GO" id="GO:0005524">
    <property type="term" value="F:ATP binding"/>
    <property type="evidence" value="ECO:0007669"/>
    <property type="project" value="UniProtKB-KW"/>
</dbReference>
<comment type="caution">
    <text evidence="5">The sequence shown here is derived from an EMBL/GenBank/DDBJ whole genome shotgun (WGS) entry which is preliminary data.</text>
</comment>
<dbReference type="CDD" id="cd18809">
    <property type="entry name" value="SF1_C_RecD"/>
    <property type="match status" value="1"/>
</dbReference>
<dbReference type="InterPro" id="IPR027785">
    <property type="entry name" value="UvrD-like_helicase_C"/>
</dbReference>